<feature type="transmembrane region" description="Helical" evidence="1">
    <location>
        <begin position="229"/>
        <end position="248"/>
    </location>
</feature>
<dbReference type="PANTHER" id="PTHR34391:SF2">
    <property type="entry name" value="TRP C-TERMINAL DOMAIN-CONTAINING PROTEIN"/>
    <property type="match status" value="1"/>
</dbReference>
<organism evidence="2 3">
    <name type="scientific">Umbelopsis ramanniana AG</name>
    <dbReference type="NCBI Taxonomy" id="1314678"/>
    <lineage>
        <taxon>Eukaryota</taxon>
        <taxon>Fungi</taxon>
        <taxon>Fungi incertae sedis</taxon>
        <taxon>Mucoromycota</taxon>
        <taxon>Mucoromycotina</taxon>
        <taxon>Umbelopsidomycetes</taxon>
        <taxon>Umbelopsidales</taxon>
        <taxon>Umbelopsidaceae</taxon>
        <taxon>Umbelopsis</taxon>
    </lineage>
</organism>
<dbReference type="AlphaFoldDB" id="A0AAD5EF15"/>
<reference evidence="2" key="2">
    <citation type="journal article" date="2022" name="Proc. Natl. Acad. Sci. U.S.A.">
        <title>Diploid-dominant life cycles characterize the early evolution of Fungi.</title>
        <authorList>
            <person name="Amses K.R."/>
            <person name="Simmons D.R."/>
            <person name="Longcore J.E."/>
            <person name="Mondo S.J."/>
            <person name="Seto K."/>
            <person name="Jeronimo G.H."/>
            <person name="Bonds A.E."/>
            <person name="Quandt C.A."/>
            <person name="Davis W.J."/>
            <person name="Chang Y."/>
            <person name="Federici B.A."/>
            <person name="Kuo A."/>
            <person name="LaButti K."/>
            <person name="Pangilinan J."/>
            <person name="Andreopoulos W."/>
            <person name="Tritt A."/>
            <person name="Riley R."/>
            <person name="Hundley H."/>
            <person name="Johnson J."/>
            <person name="Lipzen A."/>
            <person name="Barry K."/>
            <person name="Lang B.F."/>
            <person name="Cuomo C.A."/>
            <person name="Buchler N.E."/>
            <person name="Grigoriev I.V."/>
            <person name="Spatafora J.W."/>
            <person name="Stajich J.E."/>
            <person name="James T.Y."/>
        </authorList>
    </citation>
    <scope>NUCLEOTIDE SEQUENCE</scope>
    <source>
        <strain evidence="2">AG</strain>
    </source>
</reference>
<evidence type="ECO:0000256" key="1">
    <source>
        <dbReference type="SAM" id="Phobius"/>
    </source>
</evidence>
<dbReference type="RefSeq" id="XP_051446745.1">
    <property type="nucleotide sequence ID" value="XM_051587338.1"/>
</dbReference>
<proteinExistence type="predicted"/>
<keyword evidence="1" id="KW-1133">Transmembrane helix</keyword>
<gene>
    <name evidence="2" type="ORF">K450DRAFT_230923</name>
</gene>
<reference evidence="2" key="1">
    <citation type="submission" date="2021-06" db="EMBL/GenBank/DDBJ databases">
        <authorList>
            <consortium name="DOE Joint Genome Institute"/>
            <person name="Mondo S.J."/>
            <person name="Amses K.R."/>
            <person name="Simmons D.R."/>
            <person name="Longcore J.E."/>
            <person name="Seto K."/>
            <person name="Alves G.H."/>
            <person name="Bonds A.E."/>
            <person name="Quandt C.A."/>
            <person name="Davis W.J."/>
            <person name="Chang Y."/>
            <person name="Letcher P.M."/>
            <person name="Powell M.J."/>
            <person name="Kuo A."/>
            <person name="Labutti K."/>
            <person name="Pangilinan J."/>
            <person name="Andreopoulos W."/>
            <person name="Tritt A."/>
            <person name="Riley R."/>
            <person name="Hundley H."/>
            <person name="Johnson J."/>
            <person name="Lipzen A."/>
            <person name="Barry K."/>
            <person name="Berbee M.L."/>
            <person name="Buchler N.E."/>
            <person name="Grigoriev I.V."/>
            <person name="Spatafora J.W."/>
            <person name="Stajich J.E."/>
            <person name="James T.Y."/>
        </authorList>
    </citation>
    <scope>NUCLEOTIDE SEQUENCE</scope>
    <source>
        <strain evidence="2">AG</strain>
    </source>
</reference>
<keyword evidence="1" id="KW-0472">Membrane</keyword>
<dbReference type="GeneID" id="75912683"/>
<dbReference type="PANTHER" id="PTHR34391">
    <property type="entry name" value="UPF0658 GOLGI APPARATUS MEMBRANE PROTEIN C1952.10C-RELATED"/>
    <property type="match status" value="1"/>
</dbReference>
<feature type="transmembrane region" description="Helical" evidence="1">
    <location>
        <begin position="146"/>
        <end position="167"/>
    </location>
</feature>
<protein>
    <submittedName>
        <fullName evidence="2">Uncharacterized protein</fullName>
    </submittedName>
</protein>
<feature type="transmembrane region" description="Helical" evidence="1">
    <location>
        <begin position="98"/>
        <end position="120"/>
    </location>
</feature>
<evidence type="ECO:0000313" key="2">
    <source>
        <dbReference type="EMBL" id="KAI8581741.1"/>
    </source>
</evidence>
<dbReference type="Proteomes" id="UP001206595">
    <property type="component" value="Unassembled WGS sequence"/>
</dbReference>
<dbReference type="GO" id="GO:0005794">
    <property type="term" value="C:Golgi apparatus"/>
    <property type="evidence" value="ECO:0007669"/>
    <property type="project" value="TreeGrafter"/>
</dbReference>
<accession>A0AAD5EF15</accession>
<feature type="transmembrane region" description="Helical" evidence="1">
    <location>
        <begin position="18"/>
        <end position="40"/>
    </location>
</feature>
<name>A0AAD5EF15_UMBRA</name>
<dbReference type="EMBL" id="MU620904">
    <property type="protein sequence ID" value="KAI8581741.1"/>
    <property type="molecule type" value="Genomic_DNA"/>
</dbReference>
<evidence type="ECO:0000313" key="3">
    <source>
        <dbReference type="Proteomes" id="UP001206595"/>
    </source>
</evidence>
<keyword evidence="1" id="KW-0812">Transmembrane</keyword>
<keyword evidence="3" id="KW-1185">Reference proteome</keyword>
<feature type="transmembrane region" description="Helical" evidence="1">
    <location>
        <begin position="288"/>
        <end position="312"/>
    </location>
</feature>
<sequence>MPSVEKTVSRLTESRWSILYILLATLQAIIIVGIQAAIAYENSNEAKRIMVSNVDSLLHDHGDANERFDRMRWENVAFCGYQIWFCAMAYDSVVNQNIAEVIAIFSMNLICAILGALEIVDNDRWINTLSPFIDVSILKTAGKLEIVLAVILPVFAVAFALPSYKLTKQLGWTRYKKIGADLAIDKMYRVYQQFLLVLKIDIFTEFIVSLFFVIKGGIATDGVKSTTPWIEYVQVGVTALILPMLIAARVATNAENNAGIITFIVFQIIVVFHFALMLYLTIGASDKWVIWICFVVIGLVITLTTIVLAIICQRNFGHGLKSVVQKKPKGEHDGIKELHALEAQDSWKIDD</sequence>
<feature type="transmembrane region" description="Helical" evidence="1">
    <location>
        <begin position="260"/>
        <end position="282"/>
    </location>
</feature>
<dbReference type="InterPro" id="IPR040410">
    <property type="entry name" value="UPF0658_Golgi"/>
</dbReference>
<comment type="caution">
    <text evidence="2">The sequence shown here is derived from an EMBL/GenBank/DDBJ whole genome shotgun (WGS) entry which is preliminary data.</text>
</comment>
<feature type="transmembrane region" description="Helical" evidence="1">
    <location>
        <begin position="194"/>
        <end position="214"/>
    </location>
</feature>